<dbReference type="InterPro" id="IPR000182">
    <property type="entry name" value="GNAT_dom"/>
</dbReference>
<reference evidence="4 5" key="1">
    <citation type="submission" date="2018-06" db="EMBL/GenBank/DDBJ databases">
        <title>Genomic Encyclopedia of Type Strains, Phase IV (KMG-IV): sequencing the most valuable type-strain genomes for metagenomic binning, comparative biology and taxonomic classification.</title>
        <authorList>
            <person name="Goeker M."/>
        </authorList>
    </citation>
    <scope>NUCLEOTIDE SEQUENCE [LARGE SCALE GENOMIC DNA]</scope>
    <source>
        <strain evidence="4 5">DSM 25532</strain>
    </source>
</reference>
<keyword evidence="5" id="KW-1185">Reference proteome</keyword>
<comment type="caution">
    <text evidence="4">The sequence shown here is derived from an EMBL/GenBank/DDBJ whole genome shotgun (WGS) entry which is preliminary data.</text>
</comment>
<organism evidence="4 5">
    <name type="scientific">Roseimicrobium gellanilyticum</name>
    <dbReference type="NCBI Taxonomy" id="748857"/>
    <lineage>
        <taxon>Bacteria</taxon>
        <taxon>Pseudomonadati</taxon>
        <taxon>Verrucomicrobiota</taxon>
        <taxon>Verrucomicrobiia</taxon>
        <taxon>Verrucomicrobiales</taxon>
        <taxon>Verrucomicrobiaceae</taxon>
        <taxon>Roseimicrobium</taxon>
    </lineage>
</organism>
<dbReference type="SUPFAM" id="SSF55729">
    <property type="entry name" value="Acyl-CoA N-acyltransferases (Nat)"/>
    <property type="match status" value="1"/>
</dbReference>
<dbReference type="GO" id="GO:0016747">
    <property type="term" value="F:acyltransferase activity, transferring groups other than amino-acyl groups"/>
    <property type="evidence" value="ECO:0007669"/>
    <property type="project" value="InterPro"/>
</dbReference>
<keyword evidence="2" id="KW-0012">Acyltransferase</keyword>
<dbReference type="Proteomes" id="UP000253426">
    <property type="component" value="Unassembled WGS sequence"/>
</dbReference>
<proteinExistence type="predicted"/>
<feature type="domain" description="N-acetyltransferase" evidence="3">
    <location>
        <begin position="2"/>
        <end position="162"/>
    </location>
</feature>
<dbReference type="PROSITE" id="PS51186">
    <property type="entry name" value="GNAT"/>
    <property type="match status" value="1"/>
</dbReference>
<dbReference type="Gene3D" id="3.40.630.30">
    <property type="match status" value="1"/>
</dbReference>
<accession>A0A366HQG8</accession>
<dbReference type="PANTHER" id="PTHR43072:SF23">
    <property type="entry name" value="UPF0039 PROTEIN C11D3.02C"/>
    <property type="match status" value="1"/>
</dbReference>
<dbReference type="PANTHER" id="PTHR43072">
    <property type="entry name" value="N-ACETYLTRANSFERASE"/>
    <property type="match status" value="1"/>
</dbReference>
<evidence type="ECO:0000313" key="4">
    <source>
        <dbReference type="EMBL" id="RBP45099.1"/>
    </source>
</evidence>
<evidence type="ECO:0000256" key="1">
    <source>
        <dbReference type="ARBA" id="ARBA00022679"/>
    </source>
</evidence>
<keyword evidence="1 4" id="KW-0808">Transferase</keyword>
<dbReference type="OrthoDB" id="9798006at2"/>
<evidence type="ECO:0000259" key="3">
    <source>
        <dbReference type="PROSITE" id="PS51186"/>
    </source>
</evidence>
<dbReference type="AlphaFoldDB" id="A0A366HQG8"/>
<dbReference type="InterPro" id="IPR016181">
    <property type="entry name" value="Acyl_CoA_acyltransferase"/>
</dbReference>
<dbReference type="RefSeq" id="WP_113958241.1">
    <property type="nucleotide sequence ID" value="NZ_QNRR01000003.1"/>
</dbReference>
<gene>
    <name evidence="4" type="ORF">DES53_10395</name>
</gene>
<sequence length="162" mass="18171">MPTIRPATPADLPAINAIYNHYVLHSTCTYQTEPSTAEERQEWFQQHGEKHPVIVAEEGGQVIGWGSLSRFHPRAAYGHSVEDSVYLHHEWLGRGLGSLLLEELLRLAKELGHHTVLGGIDADQTGSVALHAKFGFVTVSHLKEVGFKQGRWLDVIWMQKML</sequence>
<dbReference type="Pfam" id="PF00583">
    <property type="entry name" value="Acetyltransf_1"/>
    <property type="match status" value="1"/>
</dbReference>
<evidence type="ECO:0000313" key="5">
    <source>
        <dbReference type="Proteomes" id="UP000253426"/>
    </source>
</evidence>
<dbReference type="EMBL" id="QNRR01000003">
    <property type="protein sequence ID" value="RBP45099.1"/>
    <property type="molecule type" value="Genomic_DNA"/>
</dbReference>
<evidence type="ECO:0000256" key="2">
    <source>
        <dbReference type="ARBA" id="ARBA00023315"/>
    </source>
</evidence>
<name>A0A366HQG8_9BACT</name>
<protein>
    <submittedName>
        <fullName evidence="4">Phosphinothricin acetyltransferase</fullName>
    </submittedName>
</protein>